<gene>
    <name evidence="1" type="ORF">HXA33_09915</name>
</gene>
<dbReference type="Proteomes" id="UP001057753">
    <property type="component" value="Unassembled WGS sequence"/>
</dbReference>
<comment type="caution">
    <text evidence="1">The sequence shown here is derived from an EMBL/GenBank/DDBJ whole genome shotgun (WGS) entry which is preliminary data.</text>
</comment>
<evidence type="ECO:0000313" key="1">
    <source>
        <dbReference type="EMBL" id="MCR6096871.1"/>
    </source>
</evidence>
<reference evidence="1" key="1">
    <citation type="submission" date="2020-06" db="EMBL/GenBank/DDBJ databases">
        <title>Insight into the genomes of haloalkaliphilic bacilli from Kenyan soda lakes.</title>
        <authorList>
            <person name="Mwirichia R."/>
            <person name="Villamizar G.C."/>
            <person name="Poehlein A."/>
            <person name="Mugweru J."/>
            <person name="Kipnyargis A."/>
            <person name="Kiplimo D."/>
            <person name="Orwa P."/>
            <person name="Daniel R."/>
        </authorList>
    </citation>
    <scope>NUCLEOTIDE SEQUENCE</scope>
    <source>
        <strain evidence="1">B1096_S55</strain>
    </source>
</reference>
<sequence length="65" mass="7843">MSGFVMFFEDIGFRNEIVFEKWKKYEVIDELDEWLFVSTTGEKRNNLSKVNKQLEGVKFVRVDLY</sequence>
<keyword evidence="2" id="KW-1185">Reference proteome</keyword>
<dbReference type="EMBL" id="JABXYM010000001">
    <property type="protein sequence ID" value="MCR6096871.1"/>
    <property type="molecule type" value="Genomic_DNA"/>
</dbReference>
<proteinExistence type="predicted"/>
<dbReference type="RefSeq" id="WP_257821357.1">
    <property type="nucleotide sequence ID" value="NZ_JABXYM010000001.1"/>
</dbReference>
<name>A0A9Q4FZ05_SALAG</name>
<evidence type="ECO:0000313" key="2">
    <source>
        <dbReference type="Proteomes" id="UP001057753"/>
    </source>
</evidence>
<protein>
    <submittedName>
        <fullName evidence="1">Uncharacterized protein</fullName>
    </submittedName>
</protein>
<dbReference type="AlphaFoldDB" id="A0A9Q4FZ05"/>
<accession>A0A9Q4FZ05</accession>
<organism evidence="1 2">
    <name type="scientific">Salipaludibacillus agaradhaerens</name>
    <name type="common">Bacillus agaradhaerens</name>
    <dbReference type="NCBI Taxonomy" id="76935"/>
    <lineage>
        <taxon>Bacteria</taxon>
        <taxon>Bacillati</taxon>
        <taxon>Bacillota</taxon>
        <taxon>Bacilli</taxon>
        <taxon>Bacillales</taxon>
        <taxon>Bacillaceae</taxon>
    </lineage>
</organism>